<keyword evidence="1" id="KW-0812">Transmembrane</keyword>
<dbReference type="Proteomes" id="UP000596092">
    <property type="component" value="Chromosome"/>
</dbReference>
<keyword evidence="1" id="KW-1133">Transmembrane helix</keyword>
<evidence type="ECO:0000256" key="1">
    <source>
        <dbReference type="SAM" id="Phobius"/>
    </source>
</evidence>
<name>A0A7T5VFI3_9BACT</name>
<keyword evidence="3" id="KW-1185">Reference proteome</keyword>
<feature type="transmembrane region" description="Helical" evidence="1">
    <location>
        <begin position="48"/>
        <end position="68"/>
    </location>
</feature>
<accession>A0A7T5VFI3</accession>
<reference evidence="2 3" key="1">
    <citation type="submission" date="2020-05" db="EMBL/GenBank/DDBJ databases">
        <title>Complete genome of Desulfobulbus oligotrophicus.</title>
        <authorList>
            <person name="Podar M."/>
        </authorList>
    </citation>
    <scope>NUCLEOTIDE SEQUENCE [LARGE SCALE GENOMIC DNA]</scope>
    <source>
        <strain evidence="2 3">Prop6</strain>
    </source>
</reference>
<sequence length="92" mass="10124">MTNCTTFLQTRQKTLVALGWTLLVLIAGASLVVDSGSAHSWAEQHVPFFWSLFGFIAAVVIIGIARWLGRSGIQAPTDIYDRSLTPICEEEE</sequence>
<organism evidence="2 3">
    <name type="scientific">Desulfobulbus oligotrophicus</name>
    <dbReference type="NCBI Taxonomy" id="1909699"/>
    <lineage>
        <taxon>Bacteria</taxon>
        <taxon>Pseudomonadati</taxon>
        <taxon>Thermodesulfobacteriota</taxon>
        <taxon>Desulfobulbia</taxon>
        <taxon>Desulfobulbales</taxon>
        <taxon>Desulfobulbaceae</taxon>
        <taxon>Desulfobulbus</taxon>
    </lineage>
</organism>
<gene>
    <name evidence="2" type="ORF">HP555_07940</name>
</gene>
<evidence type="ECO:0000313" key="3">
    <source>
        <dbReference type="Proteomes" id="UP000596092"/>
    </source>
</evidence>
<dbReference type="AlphaFoldDB" id="A0A7T5VFI3"/>
<proteinExistence type="predicted"/>
<protein>
    <submittedName>
        <fullName evidence="2">Uncharacterized protein</fullName>
    </submittedName>
</protein>
<dbReference type="EMBL" id="CP054140">
    <property type="protein sequence ID" value="QQG66990.1"/>
    <property type="molecule type" value="Genomic_DNA"/>
</dbReference>
<evidence type="ECO:0000313" key="2">
    <source>
        <dbReference type="EMBL" id="QQG66990.1"/>
    </source>
</evidence>
<dbReference type="KEGG" id="dog:HP555_07940"/>
<keyword evidence="1" id="KW-0472">Membrane</keyword>